<evidence type="ECO:0000313" key="2">
    <source>
        <dbReference type="Proteomes" id="UP000619545"/>
    </source>
</evidence>
<dbReference type="Pfam" id="PF01136">
    <property type="entry name" value="Peptidase_U32"/>
    <property type="match status" value="1"/>
</dbReference>
<dbReference type="InterPro" id="IPR051454">
    <property type="entry name" value="RNA/ubiquinone_mod_enzymes"/>
</dbReference>
<evidence type="ECO:0000313" key="1">
    <source>
        <dbReference type="EMBL" id="HII69868.1"/>
    </source>
</evidence>
<dbReference type="EMBL" id="DUJS01000002">
    <property type="protein sequence ID" value="HII69868.1"/>
    <property type="molecule type" value="Genomic_DNA"/>
</dbReference>
<protein>
    <submittedName>
        <fullName evidence="1">U32 family peptidase</fullName>
    </submittedName>
</protein>
<proteinExistence type="predicted"/>
<dbReference type="InterPro" id="IPR001539">
    <property type="entry name" value="Peptidase_U32"/>
</dbReference>
<comment type="caution">
    <text evidence="1">The sequence shown here is derived from an EMBL/GenBank/DDBJ whole genome shotgun (WGS) entry which is preliminary data.</text>
</comment>
<dbReference type="PANTHER" id="PTHR30217:SF10">
    <property type="entry name" value="23S RRNA 5-HYDROXYCYTIDINE C2501 SYNTHASE"/>
    <property type="match status" value="1"/>
</dbReference>
<name>A0A832TGU0_9EURY</name>
<accession>A0A832TGU0</accession>
<dbReference type="RefSeq" id="WP_011019272.1">
    <property type="nucleotide sequence ID" value="NZ_DUJS01000002.1"/>
</dbReference>
<gene>
    <name evidence="1" type="ORF">HA336_01380</name>
</gene>
<dbReference type="OMA" id="EACLYKC"/>
<dbReference type="AlphaFoldDB" id="A0A832TGU0"/>
<organism evidence="1 2">
    <name type="scientific">Methanopyrus kandleri</name>
    <dbReference type="NCBI Taxonomy" id="2320"/>
    <lineage>
        <taxon>Archaea</taxon>
        <taxon>Methanobacteriati</taxon>
        <taxon>Methanobacteriota</taxon>
        <taxon>Methanomada group</taxon>
        <taxon>Methanopyri</taxon>
        <taxon>Methanopyrales</taxon>
        <taxon>Methanopyraceae</taxon>
        <taxon>Methanopyrus</taxon>
    </lineage>
</organism>
<sequence length="336" mass="38557">MKFWIPHPGHTSGLEALLSGIDDLGRVEAVYTGGSPDEVGTGRPNLHYPRLDEVREQVELAHSHDVLYDVVINSTCPLRGEPTRRVAERYSNYLEELEKAGVDGVVVADPFVLKLAAEVFDRITVSCLAFVNTPEKAEFYADVATAITVDTSFNRRFEVLEELSRLQVELKVIVNEGCLLDCPYRPFHFNIFSHLYGPDEVSVYDDYYYRRCIADRLEHPELIIKSPWIRPEDLGHYLEYVDAFKISGRSHQVEWIVEVVNAYLEGRWDGNLLHILDCPRELRDVFYVPNPELDGAIERWKECDFRCHECGFCRELADRVVEVREFKSTVVGEVSA</sequence>
<dbReference type="Proteomes" id="UP000619545">
    <property type="component" value="Unassembled WGS sequence"/>
</dbReference>
<dbReference type="GeneID" id="1477005"/>
<dbReference type="PANTHER" id="PTHR30217">
    <property type="entry name" value="PEPTIDASE U32 FAMILY"/>
    <property type="match status" value="1"/>
</dbReference>
<reference evidence="1" key="1">
    <citation type="journal article" date="2020" name="bioRxiv">
        <title>A rank-normalized archaeal taxonomy based on genome phylogeny resolves widespread incomplete and uneven classifications.</title>
        <authorList>
            <person name="Rinke C."/>
            <person name="Chuvochina M."/>
            <person name="Mussig A.J."/>
            <person name="Chaumeil P.-A."/>
            <person name="Waite D.W."/>
            <person name="Whitman W.B."/>
            <person name="Parks D.H."/>
            <person name="Hugenholtz P."/>
        </authorList>
    </citation>
    <scope>NUCLEOTIDE SEQUENCE</scope>
    <source>
        <strain evidence="1">UBA8853</strain>
    </source>
</reference>